<keyword evidence="4" id="KW-1185">Reference proteome</keyword>
<dbReference type="Proteomes" id="UP000018208">
    <property type="component" value="Unassembled WGS sequence"/>
</dbReference>
<sequence length="154" mass="16934">MRLSTPQLTKHLDLKLCSEHTCFHLTIQLLPSPDETQLQAIKLLRRVCCPTLVGVKRLKPQLLNTYVQPVFTDLYAQFGCPSEDAPEVQFQGAVRTAASGVYCISGASEFVVAFAELPLRDLVQCGTVAAGMEELQRLGQLDGKNEACEVVQVE</sequence>
<name>V6LV04_9EUKA</name>
<dbReference type="EMBL" id="AUWU02000008">
    <property type="protein sequence ID" value="KAH0570253.1"/>
    <property type="molecule type" value="Genomic_DNA"/>
</dbReference>
<dbReference type="EMBL" id="AUWU02000008">
    <property type="protein sequence ID" value="KAH0570242.1"/>
    <property type="molecule type" value="Genomic_DNA"/>
</dbReference>
<protein>
    <submittedName>
        <fullName evidence="1">Uncharacterized protein</fullName>
    </submittedName>
</protein>
<gene>
    <name evidence="1" type="ORF">SS50377_11358</name>
    <name evidence="2" type="ORF">SS50377_28217</name>
    <name evidence="3" type="ORF">SS50377_28228</name>
</gene>
<reference evidence="2" key="2">
    <citation type="submission" date="2020-12" db="EMBL/GenBank/DDBJ databases">
        <title>New Spironucleus salmonicida genome in near-complete chromosomes.</title>
        <authorList>
            <person name="Xu F."/>
            <person name="Kurt Z."/>
            <person name="Jimenez-Gonzalez A."/>
            <person name="Astvaldsson A."/>
            <person name="Andersson J.O."/>
            <person name="Svard S.G."/>
        </authorList>
    </citation>
    <scope>NUCLEOTIDE SEQUENCE</scope>
    <source>
        <strain evidence="2">ATCC 50377</strain>
    </source>
</reference>
<dbReference type="EMBL" id="KI545985">
    <property type="protein sequence ID" value="EST48410.1"/>
    <property type="molecule type" value="Genomic_DNA"/>
</dbReference>
<dbReference type="VEuPathDB" id="GiardiaDB:SS50377_28217"/>
<dbReference type="VEuPathDB" id="GiardiaDB:SS50377_28228"/>
<evidence type="ECO:0000313" key="3">
    <source>
        <dbReference type="EMBL" id="KAH0570253.1"/>
    </source>
</evidence>
<evidence type="ECO:0000313" key="1">
    <source>
        <dbReference type="EMBL" id="EST48410.1"/>
    </source>
</evidence>
<proteinExistence type="predicted"/>
<organism evidence="1">
    <name type="scientific">Spironucleus salmonicida</name>
    <dbReference type="NCBI Taxonomy" id="348837"/>
    <lineage>
        <taxon>Eukaryota</taxon>
        <taxon>Metamonada</taxon>
        <taxon>Diplomonadida</taxon>
        <taxon>Hexamitidae</taxon>
        <taxon>Hexamitinae</taxon>
        <taxon>Spironucleus</taxon>
    </lineage>
</organism>
<dbReference type="AlphaFoldDB" id="V6LV04"/>
<accession>V6LV04</accession>
<reference evidence="1 2" key="1">
    <citation type="journal article" date="2014" name="PLoS Genet.">
        <title>The Genome of Spironucleus salmonicida Highlights a Fish Pathogen Adapted to Fluctuating Environments.</title>
        <authorList>
            <person name="Xu F."/>
            <person name="Jerlstrom-Hultqvist J."/>
            <person name="Einarsson E."/>
            <person name="Astvaldsson A."/>
            <person name="Svard S.G."/>
            <person name="Andersson J.O."/>
        </authorList>
    </citation>
    <scope>NUCLEOTIDE SEQUENCE</scope>
    <source>
        <strain evidence="2">ATCC 50377</strain>
    </source>
</reference>
<evidence type="ECO:0000313" key="4">
    <source>
        <dbReference type="Proteomes" id="UP000018208"/>
    </source>
</evidence>
<evidence type="ECO:0000313" key="2">
    <source>
        <dbReference type="EMBL" id="KAH0570242.1"/>
    </source>
</evidence>